<protein>
    <submittedName>
        <fullName evidence="2">Uncharacterized protein</fullName>
    </submittedName>
</protein>
<evidence type="ECO:0000313" key="2">
    <source>
        <dbReference type="EMBL" id="ABK75857.1"/>
    </source>
</evidence>
<name>A0QV02_MYCS2</name>
<dbReference type="KEGG" id="msm:MSMEG_2401"/>
<evidence type="ECO:0000256" key="1">
    <source>
        <dbReference type="SAM" id="MobiDB-lite"/>
    </source>
</evidence>
<dbReference type="AlphaFoldDB" id="A0QV02"/>
<dbReference type="Proteomes" id="UP000000757">
    <property type="component" value="Chromosome"/>
</dbReference>
<feature type="region of interest" description="Disordered" evidence="1">
    <location>
        <begin position="188"/>
        <end position="209"/>
    </location>
</feature>
<gene>
    <name evidence="2" type="ordered locus">MSMEG_2401</name>
</gene>
<sequence length="209" mass="20577">MVGSSGVGISIVALPSSVGPPGGGASSLVGSSVGISTVALPSLVSGAVVSGAVVSTTDSVVVVSSVDSPPESLPAHAVNKAPTAAPAAMAYSGERDVWREVMMALLPGRIMNQTKGPADAGQTRALSSGARDLAGLDARGAGVDPLLVAARTGHGTHRLDVRIPAPAGPPMRMRHRLAEAGALPADIAHGSHINNSSKSVLGGQRPQGG</sequence>
<reference evidence="2 3" key="1">
    <citation type="submission" date="2006-10" db="EMBL/GenBank/DDBJ databases">
        <authorList>
            <person name="Fleischmann R.D."/>
            <person name="Dodson R.J."/>
            <person name="Haft D.H."/>
            <person name="Merkel J.S."/>
            <person name="Nelson W.C."/>
            <person name="Fraser C.M."/>
        </authorList>
    </citation>
    <scope>NUCLEOTIDE SEQUENCE [LARGE SCALE GENOMIC DNA]</scope>
    <source>
        <strain evidence="3">ATCC 700084 / mc(2)155</strain>
    </source>
</reference>
<dbReference type="EMBL" id="CP000480">
    <property type="protein sequence ID" value="ABK75857.1"/>
    <property type="molecule type" value="Genomic_DNA"/>
</dbReference>
<proteinExistence type="predicted"/>
<evidence type="ECO:0000313" key="3">
    <source>
        <dbReference type="Proteomes" id="UP000000757"/>
    </source>
</evidence>
<organism evidence="2 3">
    <name type="scientific">Mycolicibacterium smegmatis (strain ATCC 700084 / mc(2)155)</name>
    <name type="common">Mycobacterium smegmatis</name>
    <dbReference type="NCBI Taxonomy" id="246196"/>
    <lineage>
        <taxon>Bacteria</taxon>
        <taxon>Bacillati</taxon>
        <taxon>Actinomycetota</taxon>
        <taxon>Actinomycetes</taxon>
        <taxon>Mycobacteriales</taxon>
        <taxon>Mycobacteriaceae</taxon>
        <taxon>Mycolicibacterium</taxon>
    </lineage>
</organism>
<dbReference type="STRING" id="246196.MSMEG_2401"/>
<keyword evidence="3" id="KW-1185">Reference proteome</keyword>
<accession>A0QV02</accession>